<dbReference type="EMBL" id="FWEV01000026">
    <property type="protein sequence ID" value="SLM27962.1"/>
    <property type="molecule type" value="Genomic_DNA"/>
</dbReference>
<dbReference type="GO" id="GO:0022857">
    <property type="term" value="F:transmembrane transporter activity"/>
    <property type="evidence" value="ECO:0007669"/>
    <property type="project" value="InterPro"/>
</dbReference>
<evidence type="ECO:0000256" key="2">
    <source>
        <dbReference type="ARBA" id="ARBA00022475"/>
    </source>
</evidence>
<dbReference type="GO" id="GO:0005886">
    <property type="term" value="C:plasma membrane"/>
    <property type="evidence" value="ECO:0007669"/>
    <property type="project" value="UniProtKB-SubCell"/>
</dbReference>
<keyword evidence="4 6" id="KW-1133">Transmembrane helix</keyword>
<feature type="transmembrane region" description="Helical" evidence="6">
    <location>
        <begin position="329"/>
        <end position="348"/>
    </location>
</feature>
<evidence type="ECO:0000256" key="5">
    <source>
        <dbReference type="ARBA" id="ARBA00023136"/>
    </source>
</evidence>
<gene>
    <name evidence="7" type="primary">rbsC</name>
    <name evidence="7" type="ORF">MTBBW1_1210002</name>
</gene>
<name>A0A1W1H684_9BACT</name>
<feature type="transmembrane region" description="Helical" evidence="6">
    <location>
        <begin position="21"/>
        <end position="48"/>
    </location>
</feature>
<protein>
    <submittedName>
        <fullName evidence="7">RbsC1</fullName>
    </submittedName>
</protein>
<feature type="transmembrane region" description="Helical" evidence="6">
    <location>
        <begin position="116"/>
        <end position="140"/>
    </location>
</feature>
<proteinExistence type="predicted"/>
<feature type="transmembrane region" description="Helical" evidence="6">
    <location>
        <begin position="152"/>
        <end position="171"/>
    </location>
</feature>
<accession>A0A1W1H684</accession>
<dbReference type="PANTHER" id="PTHR47089">
    <property type="entry name" value="ABC TRANSPORTER, PERMEASE PROTEIN"/>
    <property type="match status" value="1"/>
</dbReference>
<evidence type="ECO:0000256" key="6">
    <source>
        <dbReference type="SAM" id="Phobius"/>
    </source>
</evidence>
<dbReference type="CDD" id="cd06580">
    <property type="entry name" value="TM_PBP1_transp_TpRbsC_like"/>
    <property type="match status" value="1"/>
</dbReference>
<reference evidence="7 8" key="1">
    <citation type="submission" date="2017-03" db="EMBL/GenBank/DDBJ databases">
        <authorList>
            <person name="Afonso C.L."/>
            <person name="Miller P.J."/>
            <person name="Scott M.A."/>
            <person name="Spackman E."/>
            <person name="Goraichik I."/>
            <person name="Dimitrov K.M."/>
            <person name="Suarez D.L."/>
            <person name="Swayne D.E."/>
        </authorList>
    </citation>
    <scope>NUCLEOTIDE SEQUENCE [LARGE SCALE GENOMIC DNA]</scope>
    <source>
        <strain evidence="7">PRJEB14757</strain>
    </source>
</reference>
<feature type="transmembrane region" description="Helical" evidence="6">
    <location>
        <begin position="93"/>
        <end position="110"/>
    </location>
</feature>
<organism evidence="7 8">
    <name type="scientific">Desulfamplus magnetovallimortis</name>
    <dbReference type="NCBI Taxonomy" id="1246637"/>
    <lineage>
        <taxon>Bacteria</taxon>
        <taxon>Pseudomonadati</taxon>
        <taxon>Thermodesulfobacteriota</taxon>
        <taxon>Desulfobacteria</taxon>
        <taxon>Desulfobacterales</taxon>
        <taxon>Desulfobacteraceae</taxon>
        <taxon>Desulfamplus</taxon>
    </lineage>
</organism>
<feature type="transmembrane region" description="Helical" evidence="6">
    <location>
        <begin position="68"/>
        <end position="86"/>
    </location>
</feature>
<comment type="subcellular location">
    <subcellularLocation>
        <location evidence="1">Cell membrane</location>
        <topology evidence="1">Multi-pass membrane protein</topology>
    </subcellularLocation>
</comment>
<sequence>MITIKVSDRQRITTLRSILTNIASLFAALIAVGVVFLVCGVNPFYAIAQIFSGSFGSIYGFKETVTKAIPLILIGGGLTLAFRAKFWNIGAEGQLLMGALMGTWVGLAWGDSLPSFFLVPAMFAAGFAGGAMCGLIPAILKIKFSINEVISTLMLNYICAEFITMLIVGPWKGKTRFGFPGTDNLPDTALLNVIPGSRIHYATLILAIVSVVILAVIVYRTRFGYEVRVIGENPEAGRYAGIDFFRTSLVIMAISGGLAGFAGVGEVAGIHQYLGYPASVSSGYGFTAIIVAWLAKLNPLLSIISAIFFAGILVGGDAIQISLGLPAATVQIVNGILLVFLIMGDYFLRNQVRLVFGNAVQRKSA</sequence>
<dbReference type="RefSeq" id="WP_080804348.1">
    <property type="nucleotide sequence ID" value="NZ_LT828546.1"/>
</dbReference>
<keyword evidence="8" id="KW-1185">Reference proteome</keyword>
<evidence type="ECO:0000256" key="4">
    <source>
        <dbReference type="ARBA" id="ARBA00022989"/>
    </source>
</evidence>
<evidence type="ECO:0000313" key="7">
    <source>
        <dbReference type="EMBL" id="SLM27962.1"/>
    </source>
</evidence>
<dbReference type="STRING" id="1246637.MTBBW1_1210002"/>
<dbReference type="AlphaFoldDB" id="A0A1W1H684"/>
<evidence type="ECO:0000256" key="1">
    <source>
        <dbReference type="ARBA" id="ARBA00004651"/>
    </source>
</evidence>
<keyword evidence="5 6" id="KW-0472">Membrane</keyword>
<feature type="transmembrane region" description="Helical" evidence="6">
    <location>
        <begin position="274"/>
        <end position="294"/>
    </location>
</feature>
<keyword evidence="3 6" id="KW-0812">Transmembrane</keyword>
<evidence type="ECO:0000313" key="8">
    <source>
        <dbReference type="Proteomes" id="UP000191931"/>
    </source>
</evidence>
<feature type="transmembrane region" description="Helical" evidence="6">
    <location>
        <begin position="199"/>
        <end position="219"/>
    </location>
</feature>
<dbReference type="InterPro" id="IPR001851">
    <property type="entry name" value="ABC_transp_permease"/>
</dbReference>
<keyword evidence="2" id="KW-1003">Cell membrane</keyword>
<dbReference type="PANTHER" id="PTHR47089:SF1">
    <property type="entry name" value="GUANOSINE ABC TRANSPORTER PERMEASE PROTEIN NUPP"/>
    <property type="match status" value="1"/>
</dbReference>
<feature type="transmembrane region" description="Helical" evidence="6">
    <location>
        <begin position="240"/>
        <end position="262"/>
    </location>
</feature>
<dbReference type="Pfam" id="PF02653">
    <property type="entry name" value="BPD_transp_2"/>
    <property type="match status" value="1"/>
</dbReference>
<dbReference type="OrthoDB" id="9809785at2"/>
<evidence type="ECO:0000256" key="3">
    <source>
        <dbReference type="ARBA" id="ARBA00022692"/>
    </source>
</evidence>
<dbReference type="Proteomes" id="UP000191931">
    <property type="component" value="Unassembled WGS sequence"/>
</dbReference>
<feature type="transmembrane region" description="Helical" evidence="6">
    <location>
        <begin position="301"/>
        <end position="323"/>
    </location>
</feature>